<proteinExistence type="predicted"/>
<keyword evidence="1" id="KW-0732">Signal</keyword>
<evidence type="ECO:0000256" key="1">
    <source>
        <dbReference type="SAM" id="SignalP"/>
    </source>
</evidence>
<evidence type="ECO:0000313" key="3">
    <source>
        <dbReference type="Proteomes" id="UP000054995"/>
    </source>
</evidence>
<dbReference type="EMBL" id="JYDT01000014">
    <property type="protein sequence ID" value="KRY91360.1"/>
    <property type="molecule type" value="Genomic_DNA"/>
</dbReference>
<feature type="signal peptide" evidence="1">
    <location>
        <begin position="1"/>
        <end position="19"/>
    </location>
</feature>
<accession>A0A0V1FZA9</accession>
<keyword evidence="3" id="KW-1185">Reference proteome</keyword>
<feature type="chain" id="PRO_5006878347" description="Secreted protein" evidence="1">
    <location>
        <begin position="20"/>
        <end position="75"/>
    </location>
</feature>
<name>A0A0V1FZA9_TRIPS</name>
<sequence>MMMIIQLLVASWLETGVRVFEGVFCTTPSVEKPIALCRLLAGHLQSSQLFSSQSRRQFKPIERRSCACMQYAILK</sequence>
<comment type="caution">
    <text evidence="2">The sequence shown here is derived from an EMBL/GenBank/DDBJ whole genome shotgun (WGS) entry which is preliminary data.</text>
</comment>
<protein>
    <recommendedName>
        <fullName evidence="4">Secreted protein</fullName>
    </recommendedName>
</protein>
<dbReference type="AlphaFoldDB" id="A0A0V1FZA9"/>
<dbReference type="Proteomes" id="UP000054995">
    <property type="component" value="Unassembled WGS sequence"/>
</dbReference>
<evidence type="ECO:0008006" key="4">
    <source>
        <dbReference type="Google" id="ProtNLM"/>
    </source>
</evidence>
<gene>
    <name evidence="2" type="ORF">T4D_10634</name>
</gene>
<evidence type="ECO:0000313" key="2">
    <source>
        <dbReference type="EMBL" id="KRY91360.1"/>
    </source>
</evidence>
<organism evidence="2 3">
    <name type="scientific">Trichinella pseudospiralis</name>
    <name type="common">Parasitic roundworm</name>
    <dbReference type="NCBI Taxonomy" id="6337"/>
    <lineage>
        <taxon>Eukaryota</taxon>
        <taxon>Metazoa</taxon>
        <taxon>Ecdysozoa</taxon>
        <taxon>Nematoda</taxon>
        <taxon>Enoplea</taxon>
        <taxon>Dorylaimia</taxon>
        <taxon>Trichinellida</taxon>
        <taxon>Trichinellidae</taxon>
        <taxon>Trichinella</taxon>
    </lineage>
</organism>
<reference evidence="2 3" key="1">
    <citation type="submission" date="2015-01" db="EMBL/GenBank/DDBJ databases">
        <title>Evolution of Trichinella species and genotypes.</title>
        <authorList>
            <person name="Korhonen P.K."/>
            <person name="Edoardo P."/>
            <person name="Giuseppe L.R."/>
            <person name="Gasser R.B."/>
        </authorList>
    </citation>
    <scope>NUCLEOTIDE SEQUENCE [LARGE SCALE GENOMIC DNA]</scope>
    <source>
        <strain evidence="2">ISS470</strain>
    </source>
</reference>